<evidence type="ECO:0000313" key="2">
    <source>
        <dbReference type="Proteomes" id="UP000553343"/>
    </source>
</evidence>
<accession>A0A850SZS6</accession>
<dbReference type="Proteomes" id="UP000553343">
    <property type="component" value="Unassembled WGS sequence"/>
</dbReference>
<organism evidence="1 2">
    <name type="scientific">Desulfobacter latus</name>
    <dbReference type="NCBI Taxonomy" id="2292"/>
    <lineage>
        <taxon>Bacteria</taxon>
        <taxon>Pseudomonadati</taxon>
        <taxon>Thermodesulfobacteriota</taxon>
        <taxon>Desulfobacteria</taxon>
        <taxon>Desulfobacterales</taxon>
        <taxon>Desulfobacteraceae</taxon>
        <taxon>Desulfobacter</taxon>
    </lineage>
</organism>
<protein>
    <recommendedName>
        <fullName evidence="3">Acylneuraminate cytidylyltransferase</fullName>
    </recommendedName>
</protein>
<dbReference type="InterPro" id="IPR029044">
    <property type="entry name" value="Nucleotide-diphossugar_trans"/>
</dbReference>
<proteinExistence type="predicted"/>
<sequence length="72" mass="8404">MKKNNIIIQCRFLSSRLPGKAMYPLRGIPILVFLIRRLKHFLSEEYFRLILATSDLSQDDPVAAWAKYEGIH</sequence>
<dbReference type="Pfam" id="PF02348">
    <property type="entry name" value="CTP_transf_3"/>
    <property type="match status" value="1"/>
</dbReference>
<dbReference type="SUPFAM" id="SSF53448">
    <property type="entry name" value="Nucleotide-diphospho-sugar transferases"/>
    <property type="match status" value="1"/>
</dbReference>
<comment type="caution">
    <text evidence="1">The sequence shown here is derived from an EMBL/GenBank/DDBJ whole genome shotgun (WGS) entry which is preliminary data.</text>
</comment>
<dbReference type="EMBL" id="JACADJ010000021">
    <property type="protein sequence ID" value="NWH04943.1"/>
    <property type="molecule type" value="Genomic_DNA"/>
</dbReference>
<gene>
    <name evidence="1" type="ORF">HXW94_08105</name>
</gene>
<name>A0A850SZS6_9BACT</name>
<evidence type="ECO:0000313" key="1">
    <source>
        <dbReference type="EMBL" id="NWH04943.1"/>
    </source>
</evidence>
<dbReference type="RefSeq" id="WP_178366398.1">
    <property type="nucleotide sequence ID" value="NZ_JACADJ010000021.1"/>
</dbReference>
<keyword evidence="2" id="KW-1185">Reference proteome</keyword>
<evidence type="ECO:0008006" key="3">
    <source>
        <dbReference type="Google" id="ProtNLM"/>
    </source>
</evidence>
<dbReference type="Gene3D" id="3.90.550.10">
    <property type="entry name" value="Spore Coat Polysaccharide Biosynthesis Protein SpsA, Chain A"/>
    <property type="match status" value="1"/>
</dbReference>
<dbReference type="AlphaFoldDB" id="A0A850SZS6"/>
<reference evidence="1 2" key="1">
    <citation type="submission" date="2020-06" db="EMBL/GenBank/DDBJ databases">
        <title>High-quality draft genome of sulfate reducer Desulfobacter latus type strain AcrS2 isolated from marine sediment.</title>
        <authorList>
            <person name="Hoppe M."/>
            <person name="Larsen C.K."/>
            <person name="Marshall I.P.G."/>
            <person name="Schramm A."/>
            <person name="Marietou A.G."/>
        </authorList>
    </citation>
    <scope>NUCLEOTIDE SEQUENCE [LARGE SCALE GENOMIC DNA]</scope>
    <source>
        <strain evidence="1 2">AcRS2</strain>
    </source>
</reference>
<dbReference type="InterPro" id="IPR003329">
    <property type="entry name" value="Cytidylyl_trans"/>
</dbReference>